<accession>R0JY97</accession>
<organism evidence="2 3">
    <name type="scientific">Anas platyrhynchos</name>
    <name type="common">Mallard</name>
    <name type="synonym">Anas boschas</name>
    <dbReference type="NCBI Taxonomy" id="8839"/>
    <lineage>
        <taxon>Eukaryota</taxon>
        <taxon>Metazoa</taxon>
        <taxon>Chordata</taxon>
        <taxon>Craniata</taxon>
        <taxon>Vertebrata</taxon>
        <taxon>Euteleostomi</taxon>
        <taxon>Archelosauria</taxon>
        <taxon>Archosauria</taxon>
        <taxon>Dinosauria</taxon>
        <taxon>Saurischia</taxon>
        <taxon>Theropoda</taxon>
        <taxon>Coelurosauria</taxon>
        <taxon>Aves</taxon>
        <taxon>Neognathae</taxon>
        <taxon>Galloanserae</taxon>
        <taxon>Anseriformes</taxon>
        <taxon>Anatidae</taxon>
        <taxon>Anatinae</taxon>
        <taxon>Anas</taxon>
    </lineage>
</organism>
<keyword evidence="3" id="KW-1185">Reference proteome</keyword>
<gene>
    <name evidence="2" type="ORF">Anapl_09361</name>
</gene>
<evidence type="ECO:0000256" key="1">
    <source>
        <dbReference type="SAM" id="MobiDB-lite"/>
    </source>
</evidence>
<feature type="region of interest" description="Disordered" evidence="1">
    <location>
        <begin position="264"/>
        <end position="291"/>
    </location>
</feature>
<reference evidence="3" key="1">
    <citation type="journal article" date="2013" name="Nat. Genet.">
        <title>The duck genome and transcriptome provide insight into an avian influenza virus reservoir species.</title>
        <authorList>
            <person name="Huang Y."/>
            <person name="Li Y."/>
            <person name="Burt D.W."/>
            <person name="Chen H."/>
            <person name="Zhang Y."/>
            <person name="Qian W."/>
            <person name="Kim H."/>
            <person name="Gan S."/>
            <person name="Zhao Y."/>
            <person name="Li J."/>
            <person name="Yi K."/>
            <person name="Feng H."/>
            <person name="Zhu P."/>
            <person name="Li B."/>
            <person name="Liu Q."/>
            <person name="Fairley S."/>
            <person name="Magor K.E."/>
            <person name="Du Z."/>
            <person name="Hu X."/>
            <person name="Goodman L."/>
            <person name="Tafer H."/>
            <person name="Vignal A."/>
            <person name="Lee T."/>
            <person name="Kim K.W."/>
            <person name="Sheng Z."/>
            <person name="An Y."/>
            <person name="Searle S."/>
            <person name="Herrero J."/>
            <person name="Groenen M.A."/>
            <person name="Crooijmans R.P."/>
            <person name="Faraut T."/>
            <person name="Cai Q."/>
            <person name="Webster R.G."/>
            <person name="Aldridge J.R."/>
            <person name="Warren W.C."/>
            <person name="Bartschat S."/>
            <person name="Kehr S."/>
            <person name="Marz M."/>
            <person name="Stadler P.F."/>
            <person name="Smith J."/>
            <person name="Kraus R.H."/>
            <person name="Zhao Y."/>
            <person name="Ren L."/>
            <person name="Fei J."/>
            <person name="Morisson M."/>
            <person name="Kaiser P."/>
            <person name="Griffin D.K."/>
            <person name="Rao M."/>
            <person name="Pitel F."/>
            <person name="Wang J."/>
            <person name="Li N."/>
        </authorList>
    </citation>
    <scope>NUCLEOTIDE SEQUENCE [LARGE SCALE GENOMIC DNA]</scope>
</reference>
<dbReference type="EMBL" id="KB742977">
    <property type="protein sequence ID" value="EOB02277.1"/>
    <property type="molecule type" value="Genomic_DNA"/>
</dbReference>
<name>R0JY97_ANAPL</name>
<feature type="region of interest" description="Disordered" evidence="1">
    <location>
        <begin position="305"/>
        <end position="328"/>
    </location>
</feature>
<evidence type="ECO:0000313" key="2">
    <source>
        <dbReference type="EMBL" id="EOB02277.1"/>
    </source>
</evidence>
<protein>
    <submittedName>
        <fullName evidence="2">Uncharacterized protein</fullName>
    </submittedName>
</protein>
<proteinExistence type="predicted"/>
<feature type="compositionally biased region" description="Low complexity" evidence="1">
    <location>
        <begin position="276"/>
        <end position="287"/>
    </location>
</feature>
<sequence length="344" mass="38404">MFNLSGKITSHGNHERHVKQTTVHLVALSAKTSMLSNTLQSLVNPLRVTLILKWGGGIHTLPSILEMTYNYELGVFGTYGEKKYQSQQLVYSNRKSKSICCDSPIAAKNHTGIYTEAQPSEQACWPINTVPAQQKMAVSTFRRSQNSARVNSLKPGEKKQEKMRALYCNYKAEEEVALPESVSACQQEKKEHETEEFINEGLLAPLVEQQNSLSVQPLCRMAGGSDAWRCRTPGSTSSKEPRHQDTKTEATWLIGLLDGEEHKEISPHGEQTTQVSSTAPSAASGPSVEASRLCHTRGHLWRPAGALKRFLQGPSREKGRREGRKKTRTCGGWKLEAWDFREQE</sequence>
<evidence type="ECO:0000313" key="3">
    <source>
        <dbReference type="Proteomes" id="UP000296049"/>
    </source>
</evidence>
<dbReference type="Proteomes" id="UP000296049">
    <property type="component" value="Unassembled WGS sequence"/>
</dbReference>
<dbReference type="AlphaFoldDB" id="R0JY97"/>